<dbReference type="PANTHER" id="PTHR34710">
    <property type="entry name" value="OS03G0834100 PROTEIN"/>
    <property type="match status" value="1"/>
</dbReference>
<evidence type="ECO:0000256" key="1">
    <source>
        <dbReference type="SAM" id="Phobius"/>
    </source>
</evidence>
<keyword evidence="1" id="KW-1133">Transmembrane helix</keyword>
<keyword evidence="1" id="KW-0812">Transmembrane</keyword>
<name>A0A803KN06_CHEQI</name>
<evidence type="ECO:0000259" key="2">
    <source>
        <dbReference type="Pfam" id="PF12274"/>
    </source>
</evidence>
<dbReference type="PANTHER" id="PTHR34710:SF20">
    <property type="entry name" value="OS10G0550200 PROTEIN"/>
    <property type="match status" value="1"/>
</dbReference>
<feature type="domain" description="DUF3615" evidence="2">
    <location>
        <begin position="84"/>
        <end position="212"/>
    </location>
</feature>
<accession>A0A803KN06</accession>
<dbReference type="Pfam" id="PF12274">
    <property type="entry name" value="DUF3615"/>
    <property type="match status" value="1"/>
</dbReference>
<keyword evidence="4" id="KW-1185">Reference proteome</keyword>
<protein>
    <recommendedName>
        <fullName evidence="2">DUF3615 domain-containing protein</fullName>
    </recommendedName>
</protein>
<keyword evidence="1" id="KW-0472">Membrane</keyword>
<organism evidence="3 4">
    <name type="scientific">Chenopodium quinoa</name>
    <name type="common">Quinoa</name>
    <dbReference type="NCBI Taxonomy" id="63459"/>
    <lineage>
        <taxon>Eukaryota</taxon>
        <taxon>Viridiplantae</taxon>
        <taxon>Streptophyta</taxon>
        <taxon>Embryophyta</taxon>
        <taxon>Tracheophyta</taxon>
        <taxon>Spermatophyta</taxon>
        <taxon>Magnoliopsida</taxon>
        <taxon>eudicotyledons</taxon>
        <taxon>Gunneridae</taxon>
        <taxon>Pentapetalae</taxon>
        <taxon>Caryophyllales</taxon>
        <taxon>Chenopodiaceae</taxon>
        <taxon>Chenopodioideae</taxon>
        <taxon>Atripliceae</taxon>
        <taxon>Chenopodium</taxon>
    </lineage>
</organism>
<evidence type="ECO:0000313" key="3">
    <source>
        <dbReference type="EnsemblPlants" id="AUR62000412-RA:cds"/>
    </source>
</evidence>
<sequence>MDDSIPVRLFRSIPPLTEFRDADPLDSTNLDKFTDDLLAKWDEWEKDSYPIFIPDTDIFFPGRTDCSKPISKAELHSQLAEYSEKALAYFNKTNNTDYKAENNGEIVHGDQDHCYATHCNFTAKPDRAPLIPGDFSSKLFFAEFMETLQSKTSLTYCSLLDVFMLLGVKAGCWLLGLLVVFAGWCSMFCFWLPFFAAVGADYNKYCKMCPMGVIRHPKNFRYGDKPPLD</sequence>
<reference evidence="3" key="1">
    <citation type="journal article" date="2017" name="Nature">
        <title>The genome of Chenopodium quinoa.</title>
        <authorList>
            <person name="Jarvis D.E."/>
            <person name="Ho Y.S."/>
            <person name="Lightfoot D.J."/>
            <person name="Schmoeckel S.M."/>
            <person name="Li B."/>
            <person name="Borm T.J.A."/>
            <person name="Ohyanagi H."/>
            <person name="Mineta K."/>
            <person name="Michell C.T."/>
            <person name="Saber N."/>
            <person name="Kharbatia N.M."/>
            <person name="Rupper R.R."/>
            <person name="Sharp A.R."/>
            <person name="Dally N."/>
            <person name="Boughton B.A."/>
            <person name="Woo Y.H."/>
            <person name="Gao G."/>
            <person name="Schijlen E.G.W.M."/>
            <person name="Guo X."/>
            <person name="Momin A.A."/>
            <person name="Negrao S."/>
            <person name="Al-Babili S."/>
            <person name="Gehring C."/>
            <person name="Roessner U."/>
            <person name="Jung C."/>
            <person name="Murphy K."/>
            <person name="Arold S.T."/>
            <person name="Gojobori T."/>
            <person name="van der Linden C.G."/>
            <person name="van Loo E.N."/>
            <person name="Jellen E.N."/>
            <person name="Maughan P.J."/>
            <person name="Tester M."/>
        </authorList>
    </citation>
    <scope>NUCLEOTIDE SEQUENCE [LARGE SCALE GENOMIC DNA]</scope>
    <source>
        <strain evidence="3">cv. PI 614886</strain>
    </source>
</reference>
<dbReference type="Gramene" id="AUR62000412-RA">
    <property type="protein sequence ID" value="AUR62000412-RA:cds"/>
    <property type="gene ID" value="AUR62000412"/>
</dbReference>
<evidence type="ECO:0000313" key="4">
    <source>
        <dbReference type="Proteomes" id="UP000596660"/>
    </source>
</evidence>
<proteinExistence type="predicted"/>
<dbReference type="EnsemblPlants" id="AUR62000412-RA">
    <property type="protein sequence ID" value="AUR62000412-RA:cds"/>
    <property type="gene ID" value="AUR62000412"/>
</dbReference>
<feature type="transmembrane region" description="Helical" evidence="1">
    <location>
        <begin position="173"/>
        <end position="198"/>
    </location>
</feature>
<dbReference type="AlphaFoldDB" id="A0A803KN06"/>
<dbReference type="InterPro" id="IPR022059">
    <property type="entry name" value="DUF3615"/>
</dbReference>
<dbReference type="Proteomes" id="UP000596660">
    <property type="component" value="Unplaced"/>
</dbReference>
<reference evidence="3" key="2">
    <citation type="submission" date="2021-03" db="UniProtKB">
        <authorList>
            <consortium name="EnsemblPlants"/>
        </authorList>
    </citation>
    <scope>IDENTIFICATION</scope>
</reference>